<evidence type="ECO:0000256" key="3">
    <source>
        <dbReference type="ARBA" id="ARBA00011700"/>
    </source>
</evidence>
<reference evidence="18 19" key="1">
    <citation type="submission" date="2018-06" db="EMBL/GenBank/DDBJ databases">
        <title>Genomic Encyclopedia of Type Strains, Phase III (KMG-III): the genomes of soil and plant-associated and newly described type strains.</title>
        <authorList>
            <person name="Whitman W."/>
        </authorList>
    </citation>
    <scope>NUCLEOTIDE SEQUENCE [LARGE SCALE GENOMIC DNA]</scope>
    <source>
        <strain evidence="18 19">CECT 9025</strain>
    </source>
</reference>
<evidence type="ECO:0000256" key="11">
    <source>
        <dbReference type="ARBA" id="ARBA00031884"/>
    </source>
</evidence>
<comment type="caution">
    <text evidence="18">The sequence shown here is derived from an EMBL/GenBank/DDBJ whole genome shotgun (WGS) entry which is preliminary data.</text>
</comment>
<evidence type="ECO:0000256" key="6">
    <source>
        <dbReference type="ARBA" id="ARBA00022692"/>
    </source>
</evidence>
<name>A0A318TCY9_9RHOB</name>
<keyword evidence="5" id="KW-1003">Cell membrane</keyword>
<dbReference type="Pfam" id="PF00510">
    <property type="entry name" value="COX3"/>
    <property type="match status" value="1"/>
</dbReference>
<dbReference type="InterPro" id="IPR000298">
    <property type="entry name" value="Cyt_c_oxidase-like_su3"/>
</dbReference>
<protein>
    <recommendedName>
        <fullName evidence="4">Cytochrome bo(3) ubiquinol oxidase subunit 3</fullName>
    </recommendedName>
    <alternativeName>
        <fullName evidence="12">Cytochrome o ubiquinol oxidase subunit 3</fullName>
    </alternativeName>
    <alternativeName>
        <fullName evidence="10">Oxidase bo(3) subunit 3</fullName>
    </alternativeName>
    <alternativeName>
        <fullName evidence="13">Ubiquinol oxidase polypeptide III</fullName>
    </alternativeName>
    <alternativeName>
        <fullName evidence="11">Ubiquinol oxidase subunit 3</fullName>
    </alternativeName>
</protein>
<evidence type="ECO:0000313" key="18">
    <source>
        <dbReference type="EMBL" id="PYE86178.1"/>
    </source>
</evidence>
<feature type="domain" description="Heme-copper oxidase subunit III family profile" evidence="17">
    <location>
        <begin position="35"/>
        <end position="214"/>
    </location>
</feature>
<dbReference type="PANTHER" id="PTHR11403:SF2">
    <property type="entry name" value="CYTOCHROME BO(3) UBIQUINOL OXIDASE SUBUNIT 3"/>
    <property type="match status" value="1"/>
</dbReference>
<evidence type="ECO:0000259" key="17">
    <source>
        <dbReference type="PROSITE" id="PS50253"/>
    </source>
</evidence>
<feature type="transmembrane region" description="Helical" evidence="16">
    <location>
        <begin position="33"/>
        <end position="57"/>
    </location>
</feature>
<feature type="transmembrane region" description="Helical" evidence="16">
    <location>
        <begin position="77"/>
        <end position="96"/>
    </location>
</feature>
<dbReference type="InterPro" id="IPR013833">
    <property type="entry name" value="Cyt_c_oxidase_su3_a-hlx"/>
</dbReference>
<feature type="transmembrane region" description="Helical" evidence="16">
    <location>
        <begin position="193"/>
        <end position="213"/>
    </location>
</feature>
<gene>
    <name evidence="18" type="ORF">DFP88_101855</name>
</gene>
<dbReference type="InterPro" id="IPR035973">
    <property type="entry name" value="Cyt_c_oxidase_su3-like_sf"/>
</dbReference>
<dbReference type="Gene3D" id="1.20.120.80">
    <property type="entry name" value="Cytochrome c oxidase, subunit III, four-helix bundle"/>
    <property type="match status" value="1"/>
</dbReference>
<evidence type="ECO:0000256" key="14">
    <source>
        <dbReference type="RuleBase" id="RU003376"/>
    </source>
</evidence>
<dbReference type="AlphaFoldDB" id="A0A318TCY9"/>
<keyword evidence="8 16" id="KW-0472">Membrane</keyword>
<comment type="function">
    <text evidence="9">Cytochrome bo(3) ubiquinol terminal oxidase is the component of the aerobic respiratory chain of E.coli that predominates when cells are grown at high aeration. Has proton pump activity across the membrane in addition to electron transfer, pumping 2 protons/electron.</text>
</comment>
<evidence type="ECO:0000256" key="16">
    <source>
        <dbReference type="SAM" id="Phobius"/>
    </source>
</evidence>
<dbReference type="GO" id="GO:0005886">
    <property type="term" value="C:plasma membrane"/>
    <property type="evidence" value="ECO:0007669"/>
    <property type="project" value="UniProtKB-SubCell"/>
</dbReference>
<dbReference type="OrthoDB" id="9810850at2"/>
<feature type="region of interest" description="Disordered" evidence="15">
    <location>
        <begin position="1"/>
        <end position="25"/>
    </location>
</feature>
<evidence type="ECO:0000256" key="4">
    <source>
        <dbReference type="ARBA" id="ARBA00014687"/>
    </source>
</evidence>
<evidence type="ECO:0000256" key="2">
    <source>
        <dbReference type="ARBA" id="ARBA00010581"/>
    </source>
</evidence>
<dbReference type="EMBL" id="QJTE01000001">
    <property type="protein sequence ID" value="PYE86178.1"/>
    <property type="molecule type" value="Genomic_DNA"/>
</dbReference>
<dbReference type="GO" id="GO:0004129">
    <property type="term" value="F:cytochrome-c oxidase activity"/>
    <property type="evidence" value="ECO:0007669"/>
    <property type="project" value="InterPro"/>
</dbReference>
<keyword evidence="19" id="KW-1185">Reference proteome</keyword>
<dbReference type="SUPFAM" id="SSF81452">
    <property type="entry name" value="Cytochrome c oxidase subunit III-like"/>
    <property type="match status" value="1"/>
</dbReference>
<evidence type="ECO:0000256" key="9">
    <source>
        <dbReference type="ARBA" id="ARBA00025694"/>
    </source>
</evidence>
<dbReference type="FunFam" id="1.20.120.80:FF:000001">
    <property type="entry name" value="Cytochrome (Ubi)quinol oxidase subunit III"/>
    <property type="match status" value="1"/>
</dbReference>
<evidence type="ECO:0000256" key="1">
    <source>
        <dbReference type="ARBA" id="ARBA00004651"/>
    </source>
</evidence>
<dbReference type="InterPro" id="IPR024791">
    <property type="entry name" value="Cyt_c/ubiquinol_Oxase_su3"/>
</dbReference>
<feature type="transmembrane region" description="Helical" evidence="16">
    <location>
        <begin position="159"/>
        <end position="181"/>
    </location>
</feature>
<keyword evidence="7 16" id="KW-1133">Transmembrane helix</keyword>
<evidence type="ECO:0000256" key="10">
    <source>
        <dbReference type="ARBA" id="ARBA00030072"/>
    </source>
</evidence>
<comment type="similarity">
    <text evidence="2 14">Belongs to the cytochrome c oxidase subunit 3 family.</text>
</comment>
<dbReference type="RefSeq" id="WP_110813168.1">
    <property type="nucleotide sequence ID" value="NZ_QJTE01000001.1"/>
</dbReference>
<comment type="subcellular location">
    <subcellularLocation>
        <location evidence="1 14">Cell membrane</location>
        <topology evidence="1 14">Multi-pass membrane protein</topology>
    </subcellularLocation>
</comment>
<feature type="transmembrane region" description="Helical" evidence="16">
    <location>
        <begin position="108"/>
        <end position="125"/>
    </location>
</feature>
<evidence type="ECO:0000256" key="8">
    <source>
        <dbReference type="ARBA" id="ARBA00023136"/>
    </source>
</evidence>
<evidence type="ECO:0000313" key="19">
    <source>
        <dbReference type="Proteomes" id="UP000248311"/>
    </source>
</evidence>
<proteinExistence type="inferred from homology"/>
<evidence type="ECO:0000256" key="15">
    <source>
        <dbReference type="SAM" id="MobiDB-lite"/>
    </source>
</evidence>
<evidence type="ECO:0000256" key="7">
    <source>
        <dbReference type="ARBA" id="ARBA00022989"/>
    </source>
</evidence>
<organism evidence="18 19">
    <name type="scientific">Pseudoroseicyclus aestuarii</name>
    <dbReference type="NCBI Taxonomy" id="1795041"/>
    <lineage>
        <taxon>Bacteria</taxon>
        <taxon>Pseudomonadati</taxon>
        <taxon>Pseudomonadota</taxon>
        <taxon>Alphaproteobacteria</taxon>
        <taxon>Rhodobacterales</taxon>
        <taxon>Paracoccaceae</taxon>
        <taxon>Pseudoroseicyclus</taxon>
    </lineage>
</organism>
<keyword evidence="6 14" id="KW-0812">Transmembrane</keyword>
<dbReference type="PANTHER" id="PTHR11403">
    <property type="entry name" value="CYTOCHROME C OXIDASE SUBUNIT III"/>
    <property type="match status" value="1"/>
</dbReference>
<dbReference type="GO" id="GO:0019646">
    <property type="term" value="P:aerobic electron transport chain"/>
    <property type="evidence" value="ECO:0007669"/>
    <property type="project" value="InterPro"/>
</dbReference>
<evidence type="ECO:0000256" key="12">
    <source>
        <dbReference type="ARBA" id="ARBA00032189"/>
    </source>
</evidence>
<dbReference type="PROSITE" id="PS50253">
    <property type="entry name" value="COX3"/>
    <property type="match status" value="1"/>
</dbReference>
<comment type="subunit">
    <text evidence="3">Heterooctamer of two A chains, two B chains, two C chains and two D chains.</text>
</comment>
<accession>A0A318TCY9</accession>
<evidence type="ECO:0000256" key="5">
    <source>
        <dbReference type="ARBA" id="ARBA00022475"/>
    </source>
</evidence>
<dbReference type="Proteomes" id="UP000248311">
    <property type="component" value="Unassembled WGS sequence"/>
</dbReference>
<evidence type="ECO:0000256" key="13">
    <source>
        <dbReference type="ARBA" id="ARBA00032717"/>
    </source>
</evidence>
<sequence length="216" mass="23739">MTASAHTRADERAHIGLTQREGEGPDPDEAAPIIFGFWVFLMADLVLFAVLFSVYAAMVNGGQGTAPGPADLFDLKIPFVETLILLASSLACGKASLALKWRHDRGRLLAWMGLTFLLGAGFLVLELRDFIQLATEKNAPPQASGWLSSYWLLLGTHGLHVAAGMIWLAVIAAQVVLWGLVHEVKLRIMRFALFWHMLDIVWIAIITVVYLFGVQS</sequence>